<keyword evidence="2" id="KW-1185">Reference proteome</keyword>
<dbReference type="InterPro" id="IPR036390">
    <property type="entry name" value="WH_DNA-bd_sf"/>
</dbReference>
<dbReference type="SUPFAM" id="SSF46785">
    <property type="entry name" value="Winged helix' DNA-binding domain"/>
    <property type="match status" value="1"/>
</dbReference>
<dbReference type="AlphaFoldDB" id="A0AAF0CTE2"/>
<name>A0AAF0CTE2_9ENTE</name>
<dbReference type="EMBL" id="CP110232">
    <property type="protein sequence ID" value="WEG72397.1"/>
    <property type="molecule type" value="Genomic_DNA"/>
</dbReference>
<accession>A0AAF0CTE2</accession>
<dbReference type="KEGG" id="vie:OL234_05275"/>
<reference evidence="1" key="1">
    <citation type="submission" date="2022-10" db="EMBL/GenBank/DDBJ databases">
        <title>Vagococcus sp. isolated from poultry meat.</title>
        <authorList>
            <person name="Johansson P."/>
            <person name="Bjorkroth J."/>
        </authorList>
    </citation>
    <scope>NUCLEOTIDE SEQUENCE</scope>
    <source>
        <strain evidence="1">STAA11</strain>
    </source>
</reference>
<dbReference type="Proteomes" id="UP001179647">
    <property type="component" value="Chromosome"/>
</dbReference>
<evidence type="ECO:0008006" key="3">
    <source>
        <dbReference type="Google" id="ProtNLM"/>
    </source>
</evidence>
<organism evidence="1 2">
    <name type="scientific">Vagococcus intermedius</name>
    <dbReference type="NCBI Taxonomy" id="2991418"/>
    <lineage>
        <taxon>Bacteria</taxon>
        <taxon>Bacillati</taxon>
        <taxon>Bacillota</taxon>
        <taxon>Bacilli</taxon>
        <taxon>Lactobacillales</taxon>
        <taxon>Enterococcaceae</taxon>
        <taxon>Vagococcus</taxon>
    </lineage>
</organism>
<evidence type="ECO:0000313" key="2">
    <source>
        <dbReference type="Proteomes" id="UP001179647"/>
    </source>
</evidence>
<dbReference type="Gene3D" id="1.10.10.10">
    <property type="entry name" value="Winged helix-like DNA-binding domain superfamily/Winged helix DNA-binding domain"/>
    <property type="match status" value="1"/>
</dbReference>
<evidence type="ECO:0000313" key="1">
    <source>
        <dbReference type="EMBL" id="WEG72397.1"/>
    </source>
</evidence>
<proteinExistence type="predicted"/>
<dbReference type="InterPro" id="IPR036388">
    <property type="entry name" value="WH-like_DNA-bd_sf"/>
</dbReference>
<sequence>MLLTKLKQRILMELVAGNDSFREHDLGITNRFLTEGVLALEREGYIYLNKSQLTPTYIYTMKGTQLTNQGILYIKQFKRDNKTRS</sequence>
<dbReference type="RefSeq" id="WP_275468200.1">
    <property type="nucleotide sequence ID" value="NZ_CP110232.1"/>
</dbReference>
<protein>
    <recommendedName>
        <fullName evidence="3">DNA-binding protein</fullName>
    </recommendedName>
</protein>
<gene>
    <name evidence="1" type="ORF">OL234_05275</name>
</gene>